<organism evidence="3 4">
    <name type="scientific">Trifolium subterraneum</name>
    <name type="common">Subterranean clover</name>
    <dbReference type="NCBI Taxonomy" id="3900"/>
    <lineage>
        <taxon>Eukaryota</taxon>
        <taxon>Viridiplantae</taxon>
        <taxon>Streptophyta</taxon>
        <taxon>Embryophyta</taxon>
        <taxon>Tracheophyta</taxon>
        <taxon>Spermatophyta</taxon>
        <taxon>Magnoliopsida</taxon>
        <taxon>eudicotyledons</taxon>
        <taxon>Gunneridae</taxon>
        <taxon>Pentapetalae</taxon>
        <taxon>rosids</taxon>
        <taxon>fabids</taxon>
        <taxon>Fabales</taxon>
        <taxon>Fabaceae</taxon>
        <taxon>Papilionoideae</taxon>
        <taxon>50 kb inversion clade</taxon>
        <taxon>NPAAA clade</taxon>
        <taxon>Hologalegina</taxon>
        <taxon>IRL clade</taxon>
        <taxon>Trifolieae</taxon>
        <taxon>Trifolium</taxon>
    </lineage>
</organism>
<dbReference type="PANTHER" id="PTHR47723">
    <property type="entry name" value="OS05G0353850 PROTEIN"/>
    <property type="match status" value="1"/>
</dbReference>
<reference evidence="4" key="1">
    <citation type="journal article" date="2017" name="Front. Plant Sci.">
        <title>Climate Clever Clovers: New Paradigm to Reduce the Environmental Footprint of Ruminants by Breeding Low Methanogenic Forages Utilizing Haplotype Variation.</title>
        <authorList>
            <person name="Kaur P."/>
            <person name="Appels R."/>
            <person name="Bayer P.E."/>
            <person name="Keeble-Gagnere G."/>
            <person name="Wang J."/>
            <person name="Hirakawa H."/>
            <person name="Shirasawa K."/>
            <person name="Vercoe P."/>
            <person name="Stefanova K."/>
            <person name="Durmic Z."/>
            <person name="Nichols P."/>
            <person name="Revell C."/>
            <person name="Isobe S.N."/>
            <person name="Edwards D."/>
            <person name="Erskine W."/>
        </authorList>
    </citation>
    <scope>NUCLEOTIDE SEQUENCE [LARGE SCALE GENOMIC DNA]</scope>
    <source>
        <strain evidence="4">cv. Daliak</strain>
    </source>
</reference>
<dbReference type="EMBL" id="DF974149">
    <property type="protein sequence ID" value="GAU45758.1"/>
    <property type="molecule type" value="Genomic_DNA"/>
</dbReference>
<protein>
    <recommendedName>
        <fullName evidence="2">RNase H type-1 domain-containing protein</fullName>
    </recommendedName>
</protein>
<feature type="domain" description="RNase H type-1" evidence="2">
    <location>
        <begin position="12"/>
        <end position="82"/>
    </location>
</feature>
<feature type="region of interest" description="Disordered" evidence="1">
    <location>
        <begin position="339"/>
        <end position="363"/>
    </location>
</feature>
<dbReference type="Pfam" id="PF13456">
    <property type="entry name" value="RVT_3"/>
    <property type="match status" value="1"/>
</dbReference>
<evidence type="ECO:0000313" key="3">
    <source>
        <dbReference type="EMBL" id="GAU45758.1"/>
    </source>
</evidence>
<dbReference type="Gene3D" id="3.30.420.10">
    <property type="entry name" value="Ribonuclease H-like superfamily/Ribonuclease H"/>
    <property type="match status" value="1"/>
</dbReference>
<evidence type="ECO:0000256" key="1">
    <source>
        <dbReference type="SAM" id="MobiDB-lite"/>
    </source>
</evidence>
<dbReference type="GO" id="GO:0003676">
    <property type="term" value="F:nucleic acid binding"/>
    <property type="evidence" value="ECO:0007669"/>
    <property type="project" value="InterPro"/>
</dbReference>
<dbReference type="GO" id="GO:0004523">
    <property type="term" value="F:RNA-DNA hybrid ribonuclease activity"/>
    <property type="evidence" value="ECO:0007669"/>
    <property type="project" value="InterPro"/>
</dbReference>
<dbReference type="InterPro" id="IPR053151">
    <property type="entry name" value="RNase_H-like"/>
</dbReference>
<accession>A0A2Z6NMZ4</accession>
<proteinExistence type="predicted"/>
<keyword evidence="4" id="KW-1185">Reference proteome</keyword>
<dbReference type="AlphaFoldDB" id="A0A2Z6NMZ4"/>
<dbReference type="PANTHER" id="PTHR47723:SF23">
    <property type="entry name" value="REVERSE TRANSCRIPTASE-LIKE PROTEIN"/>
    <property type="match status" value="1"/>
</dbReference>
<dbReference type="OrthoDB" id="1088926at2759"/>
<dbReference type="InterPro" id="IPR002156">
    <property type="entry name" value="RNaseH_domain"/>
</dbReference>
<name>A0A2Z6NMZ4_TRISU</name>
<dbReference type="InterPro" id="IPR044730">
    <property type="entry name" value="RNase_H-like_dom_plant"/>
</dbReference>
<gene>
    <name evidence="3" type="ORF">TSUD_24220</name>
</gene>
<dbReference type="Proteomes" id="UP000242715">
    <property type="component" value="Unassembled WGS sequence"/>
</dbReference>
<dbReference type="InterPro" id="IPR036397">
    <property type="entry name" value="RNaseH_sf"/>
</dbReference>
<dbReference type="CDD" id="cd06222">
    <property type="entry name" value="RNase_H_like"/>
    <property type="match status" value="1"/>
</dbReference>
<evidence type="ECO:0000259" key="2">
    <source>
        <dbReference type="Pfam" id="PF13456"/>
    </source>
</evidence>
<sequence>MASPIVSWIKCNIDGTVKGCTGPAACGGIFRDINVAVLGCFAQNLHISIAFHVELIGDMLAVELASKKGWISLSLETDSQLISMTFKKHGLVPLSFSGKVLVARYDFDSGRVQSGGRLMSQWWRDLLFVKEGDGLRVGNWVDERVVKAVGWGGALRGRGGGGAGDYLLGRKIRIPTKDNLAKRDSIDPSSLMCYGACGKEENVTHLFFDCNFFGQLGGEVLKWLGICCALPINPKEHALQFGESTNCRWCMVDDNCSVQMNPEGGCVPAGTPTLKPVEEGVVNVHQWLSENGCGAVMSIKCSSFRCRALHNAGEMHAVQRSSELGPYALGLARRPKRGCPQRVGHLGPVQNRSPLSRHAPARG</sequence>
<evidence type="ECO:0000313" key="4">
    <source>
        <dbReference type="Proteomes" id="UP000242715"/>
    </source>
</evidence>